<keyword evidence="5" id="KW-1185">Reference proteome</keyword>
<accession>A0A813BJK4</accession>
<dbReference type="Proteomes" id="UP000601435">
    <property type="component" value="Unassembled WGS sequence"/>
</dbReference>
<feature type="transmembrane region" description="Helical" evidence="2">
    <location>
        <begin position="154"/>
        <end position="176"/>
    </location>
</feature>
<evidence type="ECO:0000313" key="4">
    <source>
        <dbReference type="EMBL" id="CAE7909719.1"/>
    </source>
</evidence>
<protein>
    <submittedName>
        <fullName evidence="4">Yop-1 protein</fullName>
    </submittedName>
</protein>
<reference evidence="4" key="1">
    <citation type="submission" date="2021-02" db="EMBL/GenBank/DDBJ databases">
        <authorList>
            <person name="Dougan E. K."/>
            <person name="Rhodes N."/>
            <person name="Thang M."/>
            <person name="Chan C."/>
        </authorList>
    </citation>
    <scope>NUCLEOTIDE SEQUENCE</scope>
</reference>
<keyword evidence="1" id="KW-0443">Lipid metabolism</keyword>
<organism evidence="4 5">
    <name type="scientific">Symbiodinium necroappetens</name>
    <dbReference type="NCBI Taxonomy" id="1628268"/>
    <lineage>
        <taxon>Eukaryota</taxon>
        <taxon>Sar</taxon>
        <taxon>Alveolata</taxon>
        <taxon>Dinophyceae</taxon>
        <taxon>Suessiales</taxon>
        <taxon>Symbiodiniaceae</taxon>
        <taxon>Symbiodinium</taxon>
    </lineage>
</organism>
<feature type="transmembrane region" description="Helical" evidence="2">
    <location>
        <begin position="247"/>
        <end position="274"/>
    </location>
</feature>
<dbReference type="AlphaFoldDB" id="A0A813BJK4"/>
<evidence type="ECO:0000259" key="3">
    <source>
        <dbReference type="Pfam" id="PF01734"/>
    </source>
</evidence>
<feature type="transmembrane region" description="Helical" evidence="2">
    <location>
        <begin position="402"/>
        <end position="428"/>
    </location>
</feature>
<dbReference type="InterPro" id="IPR002641">
    <property type="entry name" value="PNPLA_dom"/>
</dbReference>
<dbReference type="OrthoDB" id="429667at2759"/>
<feature type="non-terminal residue" evidence="4">
    <location>
        <position position="1"/>
    </location>
</feature>
<dbReference type="SUPFAM" id="SSF52151">
    <property type="entry name" value="FabD/lysophospholipase-like"/>
    <property type="match status" value="1"/>
</dbReference>
<keyword evidence="2" id="KW-0812">Transmembrane</keyword>
<sequence length="643" mass="71778">MWDGEHPLDFGLGKEAITSAADEVKPESFSIALSGGGIRAAAFQAGVLWRLAHAEQLQDVEYLAAVSGGGYLASSFASHLAAAERQPQTGATRQEVADFYLDVLAKTFCRMQRNAGGFLRDPTAGPRGESSWRIAFRLPRDGSGMLPRIFDGMLLLLTLATTLALNPLQITVVWLVPFTEALNVFYGTALRIAFCAQSLPHWQILWDWSPYGTFLRFFELTAGVNFAFWLLSRFAKRASSSASPRCYLFVNGCLACAARFLGVMLLLLVMIFALPYVEDWSVPESGGLTLQQRFATCEKHFRAASPSTSGCENADVFAEAGRSVDEYIRFNASAVQRGITQEVQAPELPESSTAVAGPDVAVFLVFRELLLKGDRSVLITFFGILVFLLTVTVLFAPFLPSLFISVVTITGPLLGLTMIMLMLQYRIYGPLTGQALMFGQLPFSEVKWRMFVRVCLMAGIVVVPFHNELRRLWHWYYLRTLQRNFFHGGKDLPFSKLAEQPLCPLLILTGTVTDYRRLGKQTWPRLLLDRTQTIAEISFTALHTGSTATGFIRTTYFRTLAKCTALTGAGCLDALSLSMSNRLRFRFWLEILNLSWGDYIFFSRRGANRYVERVANVLQTEAGRKFRWIAQQFPALFILASTQ</sequence>
<feature type="domain" description="PNPLA" evidence="3">
    <location>
        <begin position="31"/>
        <end position="98"/>
    </location>
</feature>
<feature type="transmembrane region" description="Helical" evidence="2">
    <location>
        <begin position="376"/>
        <end position="395"/>
    </location>
</feature>
<dbReference type="EMBL" id="CAJNJA010073441">
    <property type="protein sequence ID" value="CAE7909719.1"/>
    <property type="molecule type" value="Genomic_DNA"/>
</dbReference>
<proteinExistence type="predicted"/>
<feature type="transmembrane region" description="Helical" evidence="2">
    <location>
        <begin position="214"/>
        <end position="235"/>
    </location>
</feature>
<evidence type="ECO:0000256" key="2">
    <source>
        <dbReference type="SAM" id="Phobius"/>
    </source>
</evidence>
<dbReference type="InterPro" id="IPR016035">
    <property type="entry name" value="Acyl_Trfase/lysoPLipase"/>
</dbReference>
<gene>
    <name evidence="4" type="primary">yop-1</name>
    <name evidence="4" type="ORF">SNEC2469_LOCUS30927</name>
</gene>
<keyword evidence="2" id="KW-1133">Transmembrane helix</keyword>
<dbReference type="Gene3D" id="3.40.1090.10">
    <property type="entry name" value="Cytosolic phospholipase A2 catalytic domain"/>
    <property type="match status" value="1"/>
</dbReference>
<dbReference type="Pfam" id="PF01734">
    <property type="entry name" value="Patatin"/>
    <property type="match status" value="1"/>
</dbReference>
<comment type="caution">
    <text evidence="4">The sequence shown here is derived from an EMBL/GenBank/DDBJ whole genome shotgun (WGS) entry which is preliminary data.</text>
</comment>
<evidence type="ECO:0000256" key="1">
    <source>
        <dbReference type="ARBA" id="ARBA00023098"/>
    </source>
</evidence>
<name>A0A813BJK4_9DINO</name>
<keyword evidence="2" id="KW-0472">Membrane</keyword>
<evidence type="ECO:0000313" key="5">
    <source>
        <dbReference type="Proteomes" id="UP000601435"/>
    </source>
</evidence>
<dbReference type="GO" id="GO:0006629">
    <property type="term" value="P:lipid metabolic process"/>
    <property type="evidence" value="ECO:0007669"/>
    <property type="project" value="UniProtKB-KW"/>
</dbReference>